<dbReference type="NCBIfam" id="TIGR02608">
    <property type="entry name" value="delta_60_rpt"/>
    <property type="match status" value="10"/>
</dbReference>
<dbReference type="InterPro" id="IPR013431">
    <property type="entry name" value="Delta_60_rpt"/>
</dbReference>
<feature type="signal peptide" evidence="1">
    <location>
        <begin position="1"/>
        <end position="23"/>
    </location>
</feature>
<protein>
    <recommendedName>
        <fullName evidence="4">Beta-propeller repeat protein</fullName>
    </recommendedName>
</protein>
<evidence type="ECO:0008006" key="4">
    <source>
        <dbReference type="Google" id="ProtNLM"/>
    </source>
</evidence>
<proteinExistence type="predicted"/>
<dbReference type="PANTHER" id="PTHR31778">
    <property type="entry name" value="BUD SITE SELECTION PROTEIN RAX2"/>
    <property type="match status" value="1"/>
</dbReference>
<dbReference type="Pfam" id="PF17164">
    <property type="entry name" value="DUF5122"/>
    <property type="match status" value="14"/>
</dbReference>
<dbReference type="AlphaFoldDB" id="A0A9E4NM82"/>
<dbReference type="Proteomes" id="UP000886674">
    <property type="component" value="Unassembled WGS sequence"/>
</dbReference>
<sequence length="1025" mass="107119">MHLLNSYLPKLFLVITASTWLVACENGSGEPAADTTPDAFHFDDQSDVTPNTVITSNRITVSGIEAAAAINVTDGEYAIDDNAFTSAAGTVSDGQTVTLRHTSSSLYTSATTTYLNIGGFRGSFTSTTVSTDTIPDAFSFVDQTDVAPNTFITSNRITLSGIDAAAAISVTDGEYAIDDNPFTSTAGTVSNGQTIRLRHTSSSSYMTMKSTFISIGGISGSFVSTTGPIGTGFNKARGFNGAVTGITPATDGSGDLYVIGDFTTYNSTASNHIIRLNSDGTVDTAFEMGTGFDEVVKSISSATDGSGDLYVGGDFTTYNGITSNHIIRLNSDGTVDTAFAVGTGFDGVYSSSTRVNSISPAKDSSGDLYVGGNFTTYNGIASNSIIRLNSDGTVDATFAAGTGFDGIYTSVYSVTPATDGSGDLYVGGNFTTYNGIASNNIIRLNSDGTVDNTFSVGSGFNYTEDFYFGLPPVRSQVNSIIPTTDGSDDLYVGGLFDTYNGTAINNIIRLNSDGTVDDTFTVEAGVNGIVRSISASSDGSGDLYLGGGFTTYNGTASIRIIRLHSDGTLETTFAVESGFDASVYSITPATDGSGDLYVGGAFNKYNDIGSNNIIRLNSDGTVDAGFTVASGFDASVNSISATADGSDDLYVSGRFTAYNGTTSNHLARLNSDGTVDTLYGVESGIDRFVKSIVPATDGSGDLYIGGYFSSYNDITSYTHLIRLKRDGTVDTTFEIDWNWTTVYESGVHCFSAATDGSGDIYVGGGFVVRMHFTNPSLLNTVTNNITRLNSDGSVDATFEVGNGFDDDVYSISPATDGSGDLYVGGEFTVFKRLYYSPHASNNIIRLNSNGTVDTAFAVGTGFETVNATQPDWVQTFNTVYTISPAIDDSGDLYVGGVFNTYNGIAINNIIRLNSDGSVDTAFEVGTGFDEAVRSIISTGDGSGDLYVGGEFTTYNGIASNHIIRLNSDGTVDTTFAVGSGFNSPVNTLSLATDSSGDLYVGGAFTSYQSSTVDKIARLNPDGSLN</sequence>
<name>A0A9E4NM82_9GAMM</name>
<dbReference type="PANTHER" id="PTHR31778:SF2">
    <property type="entry name" value="BUD SITE SELECTION PROTEIN RAX2"/>
    <property type="match status" value="1"/>
</dbReference>
<dbReference type="SUPFAM" id="SSF63829">
    <property type="entry name" value="Calcium-dependent phosphotriesterase"/>
    <property type="match status" value="1"/>
</dbReference>
<evidence type="ECO:0000313" key="3">
    <source>
        <dbReference type="Proteomes" id="UP000886674"/>
    </source>
</evidence>
<comment type="caution">
    <text evidence="2">The sequence shown here is derived from an EMBL/GenBank/DDBJ whole genome shotgun (WGS) entry which is preliminary data.</text>
</comment>
<dbReference type="GO" id="GO:1902929">
    <property type="term" value="C:plasma membrane of growing cell tip"/>
    <property type="evidence" value="ECO:0007669"/>
    <property type="project" value="TreeGrafter"/>
</dbReference>
<feature type="chain" id="PRO_5039152060" description="Beta-propeller repeat protein" evidence="1">
    <location>
        <begin position="24"/>
        <end position="1025"/>
    </location>
</feature>
<keyword evidence="1" id="KW-0732">Signal</keyword>
<gene>
    <name evidence="2" type="ORF">JAY77_14775</name>
</gene>
<accession>A0A9E4NM82</accession>
<dbReference type="EMBL" id="JAEPCR010000067">
    <property type="protein sequence ID" value="MCG7979394.1"/>
    <property type="molecule type" value="Genomic_DNA"/>
</dbReference>
<evidence type="ECO:0000313" key="2">
    <source>
        <dbReference type="EMBL" id="MCG7979394.1"/>
    </source>
</evidence>
<dbReference type="Gene3D" id="2.80.10.50">
    <property type="match status" value="6"/>
</dbReference>
<organism evidence="2 3">
    <name type="scientific">Candidatus Thiodiazotropha taylori</name>
    <dbReference type="NCBI Taxonomy" id="2792791"/>
    <lineage>
        <taxon>Bacteria</taxon>
        <taxon>Pseudomonadati</taxon>
        <taxon>Pseudomonadota</taxon>
        <taxon>Gammaproteobacteria</taxon>
        <taxon>Chromatiales</taxon>
        <taxon>Sedimenticolaceae</taxon>
        <taxon>Candidatus Thiodiazotropha</taxon>
    </lineage>
</organism>
<evidence type="ECO:0000256" key="1">
    <source>
        <dbReference type="SAM" id="SignalP"/>
    </source>
</evidence>
<reference evidence="2" key="1">
    <citation type="journal article" date="2021" name="Proc. Natl. Acad. Sci. U.S.A.">
        <title>Global biogeography of chemosynthetic symbionts reveals both localized and globally distributed symbiont groups. .</title>
        <authorList>
            <person name="Osvatic J.T."/>
            <person name="Wilkins L.G.E."/>
            <person name="Leibrecht L."/>
            <person name="Leray M."/>
            <person name="Zauner S."/>
            <person name="Polzin J."/>
            <person name="Camacho Y."/>
            <person name="Gros O."/>
            <person name="van Gils J.A."/>
            <person name="Eisen J.A."/>
            <person name="Petersen J.M."/>
            <person name="Yuen B."/>
        </authorList>
    </citation>
    <scope>NUCLEOTIDE SEQUENCE</scope>
    <source>
        <strain evidence="2">MAGclacostrist055</strain>
    </source>
</reference>